<evidence type="ECO:0000256" key="4">
    <source>
        <dbReference type="ARBA" id="ARBA00022669"/>
    </source>
</evidence>
<dbReference type="InterPro" id="IPR002557">
    <property type="entry name" value="Chitin-bd_dom"/>
</dbReference>
<dbReference type="SUPFAM" id="SSF57625">
    <property type="entry name" value="Invertebrate chitin-binding proteins"/>
    <property type="match status" value="1"/>
</dbReference>
<dbReference type="SMART" id="SM00636">
    <property type="entry name" value="Glyco_18"/>
    <property type="match status" value="1"/>
</dbReference>
<dbReference type="SMART" id="SM00494">
    <property type="entry name" value="ChtBD2"/>
    <property type="match status" value="1"/>
</dbReference>
<keyword evidence="4" id="KW-0147">Chitin-binding</keyword>
<dbReference type="InterPro" id="IPR029070">
    <property type="entry name" value="Chitinase_insertion_sf"/>
</dbReference>
<dbReference type="GO" id="GO:0008061">
    <property type="term" value="F:chitin binding"/>
    <property type="evidence" value="ECO:0007669"/>
    <property type="project" value="UniProtKB-KW"/>
</dbReference>
<dbReference type="EMBL" id="LR899009">
    <property type="protein sequence ID" value="CAD7078101.1"/>
    <property type="molecule type" value="Genomic_DNA"/>
</dbReference>
<keyword evidence="7" id="KW-0146">Chitin degradation</keyword>
<name>A0A7R8UC80_HERIL</name>
<keyword evidence="5 14" id="KW-0732">Signal</keyword>
<dbReference type="GO" id="GO:0006032">
    <property type="term" value="P:chitin catabolic process"/>
    <property type="evidence" value="ECO:0007669"/>
    <property type="project" value="UniProtKB-KW"/>
</dbReference>
<evidence type="ECO:0000256" key="12">
    <source>
        <dbReference type="RuleBase" id="RU000489"/>
    </source>
</evidence>
<dbReference type="InterPro" id="IPR036508">
    <property type="entry name" value="Chitin-bd_dom_sf"/>
</dbReference>
<evidence type="ECO:0000256" key="8">
    <source>
        <dbReference type="ARBA" id="ARBA00023157"/>
    </source>
</evidence>
<accession>A0A7R8UC80</accession>
<evidence type="ECO:0000256" key="3">
    <source>
        <dbReference type="ARBA" id="ARBA00012729"/>
    </source>
</evidence>
<dbReference type="PANTHER" id="PTHR11177:SF360">
    <property type="entry name" value="CHITINASE 4-RELATED"/>
    <property type="match status" value="1"/>
</dbReference>
<keyword evidence="18" id="KW-1185">Reference proteome</keyword>
<evidence type="ECO:0000256" key="6">
    <source>
        <dbReference type="ARBA" id="ARBA00022801"/>
    </source>
</evidence>
<dbReference type="Gene3D" id="2.170.140.10">
    <property type="entry name" value="Chitin binding domain"/>
    <property type="match status" value="1"/>
</dbReference>
<dbReference type="InParanoid" id="A0A7R8UC80"/>
<feature type="compositionally biased region" description="Gly residues" evidence="13">
    <location>
        <begin position="406"/>
        <end position="427"/>
    </location>
</feature>
<comment type="similarity">
    <text evidence="2">Belongs to the glycosyl hydrolase 18 family. Chitinase class II subfamily.</text>
</comment>
<evidence type="ECO:0000259" key="15">
    <source>
        <dbReference type="PROSITE" id="PS50940"/>
    </source>
</evidence>
<dbReference type="InterPro" id="IPR001579">
    <property type="entry name" value="Glyco_hydro_18_chit_AS"/>
</dbReference>
<evidence type="ECO:0000259" key="16">
    <source>
        <dbReference type="PROSITE" id="PS51910"/>
    </source>
</evidence>
<dbReference type="GO" id="GO:0005576">
    <property type="term" value="C:extracellular region"/>
    <property type="evidence" value="ECO:0007669"/>
    <property type="project" value="InterPro"/>
</dbReference>
<dbReference type="FunCoup" id="A0A7R8UC80">
    <property type="interactions" value="38"/>
</dbReference>
<proteinExistence type="inferred from homology"/>
<keyword evidence="10 12" id="KW-0326">Glycosidase</keyword>
<comment type="catalytic activity">
    <reaction evidence="1">
        <text>Random endo-hydrolysis of N-acetyl-beta-D-glucosaminide (1-&gt;4)-beta-linkages in chitin and chitodextrins.</text>
        <dbReference type="EC" id="3.2.1.14"/>
    </reaction>
</comment>
<dbReference type="InterPro" id="IPR017853">
    <property type="entry name" value="GH"/>
</dbReference>
<dbReference type="InterPro" id="IPR001223">
    <property type="entry name" value="Glyco_hydro18_cat"/>
</dbReference>
<organism evidence="17 18">
    <name type="scientific">Hermetia illucens</name>
    <name type="common">Black soldier fly</name>
    <dbReference type="NCBI Taxonomy" id="343691"/>
    <lineage>
        <taxon>Eukaryota</taxon>
        <taxon>Metazoa</taxon>
        <taxon>Ecdysozoa</taxon>
        <taxon>Arthropoda</taxon>
        <taxon>Hexapoda</taxon>
        <taxon>Insecta</taxon>
        <taxon>Pterygota</taxon>
        <taxon>Neoptera</taxon>
        <taxon>Endopterygota</taxon>
        <taxon>Diptera</taxon>
        <taxon>Brachycera</taxon>
        <taxon>Stratiomyomorpha</taxon>
        <taxon>Stratiomyidae</taxon>
        <taxon>Hermetiinae</taxon>
        <taxon>Hermetia</taxon>
    </lineage>
</organism>
<dbReference type="Pfam" id="PF00704">
    <property type="entry name" value="Glyco_hydro_18"/>
    <property type="match status" value="1"/>
</dbReference>
<evidence type="ECO:0000256" key="13">
    <source>
        <dbReference type="SAM" id="MobiDB-lite"/>
    </source>
</evidence>
<dbReference type="CDD" id="cd02872">
    <property type="entry name" value="GH18_chitolectin_chitotriosidase"/>
    <property type="match status" value="1"/>
</dbReference>
<dbReference type="Proteomes" id="UP000594454">
    <property type="component" value="Chromosome 1"/>
</dbReference>
<dbReference type="PROSITE" id="PS50940">
    <property type="entry name" value="CHIT_BIND_II"/>
    <property type="match status" value="1"/>
</dbReference>
<evidence type="ECO:0000256" key="1">
    <source>
        <dbReference type="ARBA" id="ARBA00000822"/>
    </source>
</evidence>
<dbReference type="FunFam" id="3.10.50.10:FF:000004">
    <property type="entry name" value="Chitinase 5"/>
    <property type="match status" value="1"/>
</dbReference>
<dbReference type="InterPro" id="IPR011583">
    <property type="entry name" value="Chitinase_II/V-like_cat"/>
</dbReference>
<evidence type="ECO:0000256" key="10">
    <source>
        <dbReference type="ARBA" id="ARBA00023295"/>
    </source>
</evidence>
<dbReference type="SUPFAM" id="SSF51445">
    <property type="entry name" value="(Trans)glycosidases"/>
    <property type="match status" value="1"/>
</dbReference>
<feature type="domain" description="GH18" evidence="16">
    <location>
        <begin position="21"/>
        <end position="391"/>
    </location>
</feature>
<dbReference type="GO" id="GO:0008843">
    <property type="term" value="F:endochitinase activity"/>
    <property type="evidence" value="ECO:0007669"/>
    <property type="project" value="UniProtKB-EC"/>
</dbReference>
<dbReference type="OMA" id="GATRYWD"/>
<feature type="domain" description="Chitin-binding type-2" evidence="15">
    <location>
        <begin position="429"/>
        <end position="481"/>
    </location>
</feature>
<dbReference type="InterPro" id="IPR050314">
    <property type="entry name" value="Glycosyl_Hydrlase_18"/>
</dbReference>
<keyword evidence="11" id="KW-0624">Polysaccharide degradation</keyword>
<protein>
    <recommendedName>
        <fullName evidence="3">chitinase</fullName>
        <ecNumber evidence="3">3.2.1.14</ecNumber>
    </recommendedName>
</protein>
<dbReference type="EC" id="3.2.1.14" evidence="3"/>
<dbReference type="SUPFAM" id="SSF54556">
    <property type="entry name" value="Chitinase insertion domain"/>
    <property type="match status" value="1"/>
</dbReference>
<evidence type="ECO:0000256" key="7">
    <source>
        <dbReference type="ARBA" id="ARBA00023024"/>
    </source>
</evidence>
<keyword evidence="9" id="KW-0119">Carbohydrate metabolism</keyword>
<dbReference type="PROSITE" id="PS01095">
    <property type="entry name" value="GH18_1"/>
    <property type="match status" value="1"/>
</dbReference>
<sequence length="481" mass="52435">MKVFLIAFIAIFAAFEAAAQKKVVCYYGTWATYRPGNGKFDVANINPHLCTHLIYTFFGIDDSGTFKSLDAYLDLQDNWGRGNIKMFDSLKAINPDVKTLAAVGGWNEGSVKYSNMAKDPAKRRRFIETSRDFLLQHGFNGLDMDWEYPAQREGDANVDKANFVTLLKELKEEFNKHGLLLSAAVAAAEASASQSYDIPQVSQYLDFINVMAYDLHGSWDSSVGINAPMYAGPSDQSATERQLNVEASINYWLGQGADPSKIILGVPLYGRSFTLQDSSRTSPGSPSTGPGSAGAYTREAGMLGYNEICENFKQGGWNVKWDDTQKTPYAFKDRQWVGYDNEESIQVKGDYVNNKGLGGIMIWSIETDDFRGICGQDYPLLRKINAVVRPGVTIPDVENPVTNPTPGGGGESGGGSGGGGNGGGSSGGDERCTSDGTFRDPNNCSAFYQCVGGYYYGFQCPPGLLFDLNTQNCNYENQVSC</sequence>
<evidence type="ECO:0000256" key="9">
    <source>
        <dbReference type="ARBA" id="ARBA00023277"/>
    </source>
</evidence>
<dbReference type="Pfam" id="PF01607">
    <property type="entry name" value="CBM_14"/>
    <property type="match status" value="1"/>
</dbReference>
<feature type="region of interest" description="Disordered" evidence="13">
    <location>
        <begin position="394"/>
        <end position="434"/>
    </location>
</feature>
<dbReference type="AlphaFoldDB" id="A0A7R8UC80"/>
<dbReference type="PANTHER" id="PTHR11177">
    <property type="entry name" value="CHITINASE"/>
    <property type="match status" value="1"/>
</dbReference>
<keyword evidence="8" id="KW-1015">Disulfide bond</keyword>
<dbReference type="Gene3D" id="3.10.50.10">
    <property type="match status" value="1"/>
</dbReference>
<keyword evidence="6 12" id="KW-0378">Hydrolase</keyword>
<dbReference type="Gene3D" id="3.20.20.80">
    <property type="entry name" value="Glycosidases"/>
    <property type="match status" value="1"/>
</dbReference>
<evidence type="ECO:0000313" key="18">
    <source>
        <dbReference type="Proteomes" id="UP000594454"/>
    </source>
</evidence>
<evidence type="ECO:0000256" key="11">
    <source>
        <dbReference type="ARBA" id="ARBA00023326"/>
    </source>
</evidence>
<dbReference type="OrthoDB" id="73875at2759"/>
<dbReference type="GO" id="GO:0000272">
    <property type="term" value="P:polysaccharide catabolic process"/>
    <property type="evidence" value="ECO:0007669"/>
    <property type="project" value="UniProtKB-KW"/>
</dbReference>
<dbReference type="PROSITE" id="PS51910">
    <property type="entry name" value="GH18_2"/>
    <property type="match status" value="1"/>
</dbReference>
<evidence type="ECO:0000256" key="2">
    <source>
        <dbReference type="ARBA" id="ARBA00009121"/>
    </source>
</evidence>
<evidence type="ECO:0000256" key="14">
    <source>
        <dbReference type="SAM" id="SignalP"/>
    </source>
</evidence>
<feature type="chain" id="PRO_5031017670" description="chitinase" evidence="14">
    <location>
        <begin position="20"/>
        <end position="481"/>
    </location>
</feature>
<evidence type="ECO:0000313" key="17">
    <source>
        <dbReference type="EMBL" id="CAD7078101.1"/>
    </source>
</evidence>
<gene>
    <name evidence="17" type="ORF">HERILL_LOCUS1390</name>
</gene>
<reference evidence="17 18" key="1">
    <citation type="submission" date="2020-11" db="EMBL/GenBank/DDBJ databases">
        <authorList>
            <person name="Wallbank WR R."/>
            <person name="Pardo Diaz C."/>
            <person name="Kozak K."/>
            <person name="Martin S."/>
            <person name="Jiggins C."/>
            <person name="Moest M."/>
            <person name="Warren A I."/>
            <person name="Generalovic N T."/>
            <person name="Byers J.R.P. K."/>
            <person name="Montejo-Kovacevich G."/>
            <person name="Yen C E."/>
        </authorList>
    </citation>
    <scope>NUCLEOTIDE SEQUENCE [LARGE SCALE GENOMIC DNA]</scope>
</reference>
<evidence type="ECO:0000256" key="5">
    <source>
        <dbReference type="ARBA" id="ARBA00022729"/>
    </source>
</evidence>
<feature type="signal peptide" evidence="14">
    <location>
        <begin position="1"/>
        <end position="19"/>
    </location>
</feature>